<dbReference type="InterPro" id="IPR016047">
    <property type="entry name" value="M23ase_b-sheet_dom"/>
</dbReference>
<dbReference type="CDD" id="cd12797">
    <property type="entry name" value="M23_peptidase"/>
    <property type="match status" value="1"/>
</dbReference>
<dbReference type="AlphaFoldDB" id="H1Y0L0"/>
<dbReference type="Proteomes" id="UP000002774">
    <property type="component" value="Chromosome"/>
</dbReference>
<protein>
    <submittedName>
        <fullName evidence="2">Peptidase M23</fullName>
    </submittedName>
</protein>
<gene>
    <name evidence="2" type="ORF">Mucpa_4387</name>
</gene>
<organism evidence="2 3">
    <name type="scientific">Mucilaginibacter paludis DSM 18603</name>
    <dbReference type="NCBI Taxonomy" id="714943"/>
    <lineage>
        <taxon>Bacteria</taxon>
        <taxon>Pseudomonadati</taxon>
        <taxon>Bacteroidota</taxon>
        <taxon>Sphingobacteriia</taxon>
        <taxon>Sphingobacteriales</taxon>
        <taxon>Sphingobacteriaceae</taxon>
        <taxon>Mucilaginibacter</taxon>
    </lineage>
</organism>
<dbReference type="eggNOG" id="COG0739">
    <property type="taxonomic scope" value="Bacteria"/>
</dbReference>
<dbReference type="RefSeq" id="WP_008509324.1">
    <property type="nucleotide sequence ID" value="NZ_CM001403.1"/>
</dbReference>
<dbReference type="HOGENOM" id="CLU_025250_0_0_10"/>
<dbReference type="PANTHER" id="PTHR21666:SF270">
    <property type="entry name" value="MUREIN HYDROLASE ACTIVATOR ENVC"/>
    <property type="match status" value="1"/>
</dbReference>
<name>H1Y0L0_9SPHI</name>
<dbReference type="Gene3D" id="2.70.70.10">
    <property type="entry name" value="Glucose Permease (Domain IIA)"/>
    <property type="match status" value="1"/>
</dbReference>
<evidence type="ECO:0000313" key="3">
    <source>
        <dbReference type="Proteomes" id="UP000002774"/>
    </source>
</evidence>
<accession>H1Y0L0</accession>
<dbReference type="InterPro" id="IPR011055">
    <property type="entry name" value="Dup_hybrid_motif"/>
</dbReference>
<dbReference type="SUPFAM" id="SSF51261">
    <property type="entry name" value="Duplicated hybrid motif"/>
    <property type="match status" value="1"/>
</dbReference>
<evidence type="ECO:0000259" key="1">
    <source>
        <dbReference type="Pfam" id="PF01551"/>
    </source>
</evidence>
<dbReference type="EMBL" id="CM001403">
    <property type="protein sequence ID" value="EHQ28477.1"/>
    <property type="molecule type" value="Genomic_DNA"/>
</dbReference>
<dbReference type="PANTHER" id="PTHR21666">
    <property type="entry name" value="PEPTIDASE-RELATED"/>
    <property type="match status" value="1"/>
</dbReference>
<dbReference type="STRING" id="714943.Mucpa_4387"/>
<proteinExistence type="predicted"/>
<dbReference type="InterPro" id="IPR050570">
    <property type="entry name" value="Cell_wall_metabolism_enzyme"/>
</dbReference>
<dbReference type="Pfam" id="PF01551">
    <property type="entry name" value="Peptidase_M23"/>
    <property type="match status" value="1"/>
</dbReference>
<reference evidence="2" key="1">
    <citation type="submission" date="2011-09" db="EMBL/GenBank/DDBJ databases">
        <title>The permanent draft genome of Mucilaginibacter paludis DSM 18603.</title>
        <authorList>
            <consortium name="US DOE Joint Genome Institute (JGI-PGF)"/>
            <person name="Lucas S."/>
            <person name="Han J."/>
            <person name="Lapidus A."/>
            <person name="Bruce D."/>
            <person name="Goodwin L."/>
            <person name="Pitluck S."/>
            <person name="Peters L."/>
            <person name="Kyrpides N."/>
            <person name="Mavromatis K."/>
            <person name="Ivanova N."/>
            <person name="Mikhailova N."/>
            <person name="Held B."/>
            <person name="Detter J.C."/>
            <person name="Tapia R."/>
            <person name="Han C."/>
            <person name="Land M."/>
            <person name="Hauser L."/>
            <person name="Markowitz V."/>
            <person name="Cheng J.-F."/>
            <person name="Hugenholtz P."/>
            <person name="Woyke T."/>
            <person name="Wu D."/>
            <person name="Tindall B."/>
            <person name="Brambilla E."/>
            <person name="Klenk H.-P."/>
            <person name="Eisen J.A."/>
        </authorList>
    </citation>
    <scope>NUCLEOTIDE SEQUENCE [LARGE SCALE GENOMIC DNA]</scope>
    <source>
        <strain evidence="2">DSM 18603</strain>
    </source>
</reference>
<keyword evidence="3" id="KW-1185">Reference proteome</keyword>
<evidence type="ECO:0000313" key="2">
    <source>
        <dbReference type="EMBL" id="EHQ28477.1"/>
    </source>
</evidence>
<dbReference type="GO" id="GO:0004222">
    <property type="term" value="F:metalloendopeptidase activity"/>
    <property type="evidence" value="ECO:0007669"/>
    <property type="project" value="TreeGrafter"/>
</dbReference>
<sequence>MIIKHTIIYLLLILGLNLKTQAQDIVQTHQYPKDFFRYPLELPPTTAGSFGELRSNHFHSGLDFKTNQRTGYPVHAAFDGYISRLRIQYGGFGRAVYITHPNGFTTVYGHLERLAPELAKIVRDYQYQQQTYEADITLLPLQVQVIKGQVVAWSGNAGASAGPHVHFEIRDASTQETINPQLFGLTIPDKVPPTITALYAYHLNGNPFSEKTPKEYYPVAGSGANYHLTTPAIINLSGEIGFGISTFDRNSTSLNKNGAYSIQLKVDDKLVYTFAVERFAFDQTHAINAHIDFPAYLSTGREIQKSFILPGNKISVYPQSENRGIITFNDDAIHQVEYIVRDVAGNTSTLKFRVKSKPISEQILTDRPPGVLFKYDQKNEFAFDKVRVIIPQGNLYDDLYFNYAALPRKPGGHSPVYRIHNRFTPIHDSYELWIKPDSDMTAALADKAVIVSTSGVCEGGVYANGYIKASCRAFGDYYVRIDTLAPVITPLNITDGKNMTIAKSIMLKMSDNLSGVKSYNGKIDGKWVLMELDYKTKILSYTFDESIKTGKHVFTLAVADNKNNLSQFTANFYR</sequence>
<feature type="domain" description="M23ase beta-sheet core" evidence="1">
    <location>
        <begin position="58"/>
        <end position="179"/>
    </location>
</feature>